<dbReference type="GeneID" id="28818157"/>
<dbReference type="OrthoDB" id="3559649at2759"/>
<dbReference type="InterPro" id="IPR038717">
    <property type="entry name" value="Tc1-like_DDE_dom"/>
</dbReference>
<organism evidence="2 3">
    <name type="scientific">Mollisia scopiformis</name>
    <name type="common">Conifer needle endophyte fungus</name>
    <name type="synonym">Phialocephala scopiformis</name>
    <dbReference type="NCBI Taxonomy" id="149040"/>
    <lineage>
        <taxon>Eukaryota</taxon>
        <taxon>Fungi</taxon>
        <taxon>Dikarya</taxon>
        <taxon>Ascomycota</taxon>
        <taxon>Pezizomycotina</taxon>
        <taxon>Leotiomycetes</taxon>
        <taxon>Helotiales</taxon>
        <taxon>Mollisiaceae</taxon>
        <taxon>Mollisia</taxon>
    </lineage>
</organism>
<reference evidence="2 3" key="1">
    <citation type="submission" date="2015-10" db="EMBL/GenBank/DDBJ databases">
        <title>Full genome of DAOMC 229536 Phialocephala scopiformis, a fungal endophyte of spruce producing the potent anti-insectan compound rugulosin.</title>
        <authorList>
            <consortium name="DOE Joint Genome Institute"/>
            <person name="Walker A.K."/>
            <person name="Frasz S.L."/>
            <person name="Seifert K.A."/>
            <person name="Miller J.D."/>
            <person name="Mondo S.J."/>
            <person name="Labutti K."/>
            <person name="Lipzen A."/>
            <person name="Dockter R."/>
            <person name="Kennedy M."/>
            <person name="Grigoriev I.V."/>
            <person name="Spatafora J.W."/>
        </authorList>
    </citation>
    <scope>NUCLEOTIDE SEQUENCE [LARGE SCALE GENOMIC DNA]</scope>
    <source>
        <strain evidence="2 3">CBS 120377</strain>
    </source>
</reference>
<dbReference type="RefSeq" id="XP_018071214.1">
    <property type="nucleotide sequence ID" value="XM_018208431.2"/>
</dbReference>
<dbReference type="KEGG" id="psco:LY89DRAFT_558927"/>
<dbReference type="EMBL" id="KQ947415">
    <property type="protein sequence ID" value="KUJ16859.1"/>
    <property type="molecule type" value="Genomic_DNA"/>
</dbReference>
<feature type="non-terminal residue" evidence="2">
    <location>
        <position position="1"/>
    </location>
</feature>
<dbReference type="AlphaFoldDB" id="A0A194X9Q5"/>
<evidence type="ECO:0000313" key="3">
    <source>
        <dbReference type="Proteomes" id="UP000070700"/>
    </source>
</evidence>
<dbReference type="InterPro" id="IPR036397">
    <property type="entry name" value="RNaseH_sf"/>
</dbReference>
<keyword evidence="3" id="KW-1185">Reference proteome</keyword>
<dbReference type="STRING" id="149040.A0A194X9Q5"/>
<sequence>INWPPTSPDLNPIENVWRVLKQLLRKRRPHGNWTLEELKDAVTDIWDNEISAEEHFNKYIDSMPERLEKVRFRKGGQTHW</sequence>
<name>A0A194X9Q5_MOLSC</name>
<feature type="domain" description="Tc1-like transposase DDE" evidence="1">
    <location>
        <begin position="3"/>
        <end position="31"/>
    </location>
</feature>
<proteinExistence type="predicted"/>
<evidence type="ECO:0000259" key="1">
    <source>
        <dbReference type="Pfam" id="PF13358"/>
    </source>
</evidence>
<dbReference type="InParanoid" id="A0A194X9Q5"/>
<dbReference type="Gene3D" id="3.30.420.10">
    <property type="entry name" value="Ribonuclease H-like superfamily/Ribonuclease H"/>
    <property type="match status" value="1"/>
</dbReference>
<dbReference type="Proteomes" id="UP000070700">
    <property type="component" value="Unassembled WGS sequence"/>
</dbReference>
<accession>A0A194X9Q5</accession>
<dbReference type="GO" id="GO:0003676">
    <property type="term" value="F:nucleic acid binding"/>
    <property type="evidence" value="ECO:0007669"/>
    <property type="project" value="InterPro"/>
</dbReference>
<protein>
    <recommendedName>
        <fullName evidence="1">Tc1-like transposase DDE domain-containing protein</fullName>
    </recommendedName>
</protein>
<feature type="non-terminal residue" evidence="2">
    <location>
        <position position="80"/>
    </location>
</feature>
<gene>
    <name evidence="2" type="ORF">LY89DRAFT_558927</name>
</gene>
<dbReference type="Pfam" id="PF13358">
    <property type="entry name" value="DDE_3"/>
    <property type="match status" value="1"/>
</dbReference>
<evidence type="ECO:0000313" key="2">
    <source>
        <dbReference type="EMBL" id="KUJ16859.1"/>
    </source>
</evidence>